<dbReference type="GeneID" id="9939252"/>
<dbReference type="OMA" id="RTECEVN"/>
<dbReference type="EMBL" id="JH712074">
    <property type="protein sequence ID" value="EFO26619.2"/>
    <property type="molecule type" value="Genomic_DNA"/>
</dbReference>
<dbReference type="CDD" id="cd00060">
    <property type="entry name" value="FHA"/>
    <property type="match status" value="1"/>
</dbReference>
<organism evidence="2">
    <name type="scientific">Loa loa</name>
    <name type="common">Eye worm</name>
    <name type="synonym">Filaria loa</name>
    <dbReference type="NCBI Taxonomy" id="7209"/>
    <lineage>
        <taxon>Eukaryota</taxon>
        <taxon>Metazoa</taxon>
        <taxon>Ecdysozoa</taxon>
        <taxon>Nematoda</taxon>
        <taxon>Chromadorea</taxon>
        <taxon>Rhabditida</taxon>
        <taxon>Spirurina</taxon>
        <taxon>Spiruromorpha</taxon>
        <taxon>Filarioidea</taxon>
        <taxon>Onchocercidae</taxon>
        <taxon>Loa</taxon>
    </lineage>
</organism>
<proteinExistence type="predicted"/>
<dbReference type="InterPro" id="IPR000253">
    <property type="entry name" value="FHA_dom"/>
</dbReference>
<dbReference type="PROSITE" id="PS50006">
    <property type="entry name" value="FHA_DOMAIN"/>
    <property type="match status" value="1"/>
</dbReference>
<reference evidence="2" key="1">
    <citation type="submission" date="2012-04" db="EMBL/GenBank/DDBJ databases">
        <title>The Genome Sequence of Loa loa.</title>
        <authorList>
            <consortium name="The Broad Institute Genome Sequencing Platform"/>
            <consortium name="Broad Institute Genome Sequencing Center for Infectious Disease"/>
            <person name="Nutman T.B."/>
            <person name="Fink D.L."/>
            <person name="Russ C."/>
            <person name="Young S."/>
            <person name="Zeng Q."/>
            <person name="Gargeya S."/>
            <person name="Alvarado L."/>
            <person name="Berlin A."/>
            <person name="Chapman S.B."/>
            <person name="Chen Z."/>
            <person name="Freedman E."/>
            <person name="Gellesch M."/>
            <person name="Goldberg J."/>
            <person name="Griggs A."/>
            <person name="Gujja S."/>
            <person name="Heilman E.R."/>
            <person name="Heiman D."/>
            <person name="Howarth C."/>
            <person name="Mehta T."/>
            <person name="Neiman D."/>
            <person name="Pearson M."/>
            <person name="Roberts A."/>
            <person name="Saif S."/>
            <person name="Shea T."/>
            <person name="Shenoy N."/>
            <person name="Sisk P."/>
            <person name="Stolte C."/>
            <person name="Sykes S."/>
            <person name="White J."/>
            <person name="Yandava C."/>
            <person name="Haas B."/>
            <person name="Henn M.R."/>
            <person name="Nusbaum C."/>
            <person name="Birren B."/>
        </authorList>
    </citation>
    <scope>NUCLEOTIDE SEQUENCE [LARGE SCALE GENOMIC DNA]</scope>
</reference>
<dbReference type="Pfam" id="PF00498">
    <property type="entry name" value="FHA"/>
    <property type="match status" value="1"/>
</dbReference>
<sequence>MVVTISYRDKPDEILYSFSKVGDSVCIGRDKRQCKIALGINAQGVSRIHLKLELLSNGCLLVRDISTYGTGYDGGPFVIEREKELKPFVVLQIGSFFFIIEEKNVKQECIEETIANPFLRIAEINSRKRLASNKAIVVVEEECVAKKRKVVDTIVEKLATVMNLSEREVAKSTKMQGKLVAHTDSGLSTDRTWIQEQDRKLVAKMGKEVKERMNSVKLAYYRRITDFLPSDDEDSEENRQNKSKVPMFAMVDSSRNIGTAARVSLRYNSGNKRICNVVQDTYFPTADISFLSKKMAHSSTSEEADELFKVHKSMKIMPKYPTNLSIFAEAKGHETLDDIDTKKLSKPLFNSAQLTSFQRKLTRSINEVSTIGKSNTSIFHTGQFNLLELQSVGGKFCDLLSKTVLKERHPMSPKVISGQETIVTGSTSWIDMNTTKKRSNQFDNCEKRNQSDADEMLVASKRVKIELVVDGNKRQESEKNESPIENRTECEVNVDENDRTLGTNIEVLRMKLRKAVQYENLTRPILAKDRSQFYLTGYYQGTNYKHFRKAAQGSHGGCGLLHSVMTRIVGIADLIDFREIA</sequence>
<gene>
    <name evidence="2" type="ORF">LOAG_01875</name>
</gene>
<protein>
    <recommendedName>
        <fullName evidence="1">FHA domain-containing protein</fullName>
    </recommendedName>
</protein>
<name>A0A1S0U874_LOALO</name>
<dbReference type="InterPro" id="IPR008984">
    <property type="entry name" value="SMAD_FHA_dom_sf"/>
</dbReference>
<dbReference type="CTD" id="9939252"/>
<dbReference type="AlphaFoldDB" id="A0A1S0U874"/>
<dbReference type="InParanoid" id="A0A1S0U874"/>
<evidence type="ECO:0000259" key="1">
    <source>
        <dbReference type="PROSITE" id="PS50006"/>
    </source>
</evidence>
<accession>A0A1S0U874</accession>
<feature type="domain" description="FHA" evidence="1">
    <location>
        <begin position="25"/>
        <end position="77"/>
    </location>
</feature>
<dbReference type="KEGG" id="loa:LOAG_01875"/>
<dbReference type="OrthoDB" id="5873647at2759"/>
<dbReference type="Gene3D" id="2.60.200.20">
    <property type="match status" value="1"/>
</dbReference>
<evidence type="ECO:0000313" key="2">
    <source>
        <dbReference type="EMBL" id="EFO26619.2"/>
    </source>
</evidence>
<dbReference type="SUPFAM" id="SSF49879">
    <property type="entry name" value="SMAD/FHA domain"/>
    <property type="match status" value="1"/>
</dbReference>
<dbReference type="RefSeq" id="XP_020303720.1">
    <property type="nucleotide sequence ID" value="XM_020445876.1"/>
</dbReference>